<dbReference type="EMBL" id="JAUPFM010000021">
    <property type="protein sequence ID" value="KAK2817049.1"/>
    <property type="molecule type" value="Genomic_DNA"/>
</dbReference>
<accession>A0AA88LI19</accession>
<comment type="caution">
    <text evidence="1">The sequence shown here is derived from an EMBL/GenBank/DDBJ whole genome shotgun (WGS) entry which is preliminary data.</text>
</comment>
<reference evidence="1" key="1">
    <citation type="submission" date="2023-07" db="EMBL/GenBank/DDBJ databases">
        <title>Chromosome-level Genome Assembly of Striped Snakehead (Channa striata).</title>
        <authorList>
            <person name="Liu H."/>
        </authorList>
    </citation>
    <scope>NUCLEOTIDE SEQUENCE</scope>
    <source>
        <strain evidence="1">Gz</strain>
        <tissue evidence="1">Muscle</tissue>
    </source>
</reference>
<sequence>MNGWFIVTSPSKRITRCRFVSEDADDSWRHQTLLLTAKRSDSPFLAGDKRQLYGIVLAVHHAGSHTEKKLGGARDSPFRITV</sequence>
<keyword evidence="2" id="KW-1185">Reference proteome</keyword>
<gene>
    <name evidence="1" type="ORF">Q5P01_025240</name>
</gene>
<evidence type="ECO:0000313" key="1">
    <source>
        <dbReference type="EMBL" id="KAK2817049.1"/>
    </source>
</evidence>
<dbReference type="AlphaFoldDB" id="A0AA88LI19"/>
<protein>
    <submittedName>
        <fullName evidence="1">Uncharacterized protein</fullName>
    </submittedName>
</protein>
<proteinExistence type="predicted"/>
<dbReference type="Proteomes" id="UP001187415">
    <property type="component" value="Unassembled WGS sequence"/>
</dbReference>
<organism evidence="1 2">
    <name type="scientific">Channa striata</name>
    <name type="common">Snakehead murrel</name>
    <name type="synonym">Ophicephalus striatus</name>
    <dbReference type="NCBI Taxonomy" id="64152"/>
    <lineage>
        <taxon>Eukaryota</taxon>
        <taxon>Metazoa</taxon>
        <taxon>Chordata</taxon>
        <taxon>Craniata</taxon>
        <taxon>Vertebrata</taxon>
        <taxon>Euteleostomi</taxon>
        <taxon>Actinopterygii</taxon>
        <taxon>Neopterygii</taxon>
        <taxon>Teleostei</taxon>
        <taxon>Neoteleostei</taxon>
        <taxon>Acanthomorphata</taxon>
        <taxon>Anabantaria</taxon>
        <taxon>Anabantiformes</taxon>
        <taxon>Channoidei</taxon>
        <taxon>Channidae</taxon>
        <taxon>Channa</taxon>
    </lineage>
</organism>
<evidence type="ECO:0000313" key="2">
    <source>
        <dbReference type="Proteomes" id="UP001187415"/>
    </source>
</evidence>
<name>A0AA88LI19_CHASR</name>